<evidence type="ECO:0000313" key="1">
    <source>
        <dbReference type="EMBL" id="OOF44767.1"/>
    </source>
</evidence>
<protein>
    <submittedName>
        <fullName evidence="2">Uncharacterized protein</fullName>
    </submittedName>
</protein>
<proteinExistence type="predicted"/>
<evidence type="ECO:0000313" key="4">
    <source>
        <dbReference type="Proteomes" id="UP000189161"/>
    </source>
</evidence>
<evidence type="ECO:0000313" key="2">
    <source>
        <dbReference type="EMBL" id="OOF45597.1"/>
    </source>
</evidence>
<accession>A0A1V3IRB9</accession>
<dbReference type="OrthoDB" id="5686121at2"/>
<dbReference type="Proteomes" id="UP000188728">
    <property type="component" value="Unassembled WGS sequence"/>
</dbReference>
<reference evidence="3 4" key="1">
    <citation type="submission" date="2016-10" db="EMBL/GenBank/DDBJ databases">
        <title>Rodentibacter gen. nov. and new species.</title>
        <authorList>
            <person name="Christensen H."/>
        </authorList>
    </citation>
    <scope>NUCLEOTIDE SEQUENCE [LARGE SCALE GENOMIC DNA]</scope>
    <source>
        <strain evidence="1 3">H1983213011</strain>
        <strain evidence="2 4">H1987082031</strain>
    </source>
</reference>
<comment type="caution">
    <text evidence="2">The sequence shown here is derived from an EMBL/GenBank/DDBJ whole genome shotgun (WGS) entry which is preliminary data.</text>
</comment>
<dbReference type="AlphaFoldDB" id="A0A1V3ITM6"/>
<name>A0A1V3ITM6_9PAST</name>
<accession>A0A1V3ITM6</accession>
<dbReference type="EMBL" id="MLHK01000043">
    <property type="protein sequence ID" value="OOF44767.1"/>
    <property type="molecule type" value="Genomic_DNA"/>
</dbReference>
<dbReference type="RefSeq" id="WP_077474284.1">
    <property type="nucleotide sequence ID" value="NZ_MLHL01000092.1"/>
</dbReference>
<dbReference type="Proteomes" id="UP000189161">
    <property type="component" value="Unassembled WGS sequence"/>
</dbReference>
<evidence type="ECO:0000313" key="3">
    <source>
        <dbReference type="Proteomes" id="UP000188728"/>
    </source>
</evidence>
<gene>
    <name evidence="1" type="ORF">BKK51_08200</name>
    <name evidence="2" type="ORF">BKK52_12355</name>
</gene>
<dbReference type="EMBL" id="MLHL01000092">
    <property type="protein sequence ID" value="OOF45597.1"/>
    <property type="molecule type" value="Genomic_DNA"/>
</dbReference>
<keyword evidence="4" id="KW-1185">Reference proteome</keyword>
<sequence>MPSDHKYFNKSQDHELEYVLRKHELKTTQRNKDTLISLVPNNSTHEEVDEIIQKNIVRFEK</sequence>
<organism evidence="2 4">
    <name type="scientific">Rodentibacter trehalosifermentans</name>
    <dbReference type="NCBI Taxonomy" id="1908263"/>
    <lineage>
        <taxon>Bacteria</taxon>
        <taxon>Pseudomonadati</taxon>
        <taxon>Pseudomonadota</taxon>
        <taxon>Gammaproteobacteria</taxon>
        <taxon>Pasteurellales</taxon>
        <taxon>Pasteurellaceae</taxon>
        <taxon>Rodentibacter</taxon>
    </lineage>
</organism>